<keyword evidence="3 4" id="KW-0560">Oxidoreductase</keyword>
<evidence type="ECO:0000313" key="8">
    <source>
        <dbReference type="Proteomes" id="UP001501004"/>
    </source>
</evidence>
<dbReference type="InterPro" id="IPR013332">
    <property type="entry name" value="KPR_N"/>
</dbReference>
<dbReference type="Gene3D" id="3.40.50.720">
    <property type="entry name" value="NAD(P)-binding Rossmann-like Domain"/>
    <property type="match status" value="1"/>
</dbReference>
<evidence type="ECO:0000256" key="4">
    <source>
        <dbReference type="RuleBase" id="RU362068"/>
    </source>
</evidence>
<keyword evidence="8" id="KW-1185">Reference proteome</keyword>
<dbReference type="RefSeq" id="WP_344753917.1">
    <property type="nucleotide sequence ID" value="NZ_BAABAE010000002.1"/>
</dbReference>
<dbReference type="InterPro" id="IPR008927">
    <property type="entry name" value="6-PGluconate_DH-like_C_sf"/>
</dbReference>
<feature type="domain" description="Ketopantoate reductase C-terminal" evidence="6">
    <location>
        <begin position="182"/>
        <end position="321"/>
    </location>
</feature>
<dbReference type="InterPro" id="IPR036291">
    <property type="entry name" value="NAD(P)-bd_dom_sf"/>
</dbReference>
<dbReference type="SUPFAM" id="SSF51735">
    <property type="entry name" value="NAD(P)-binding Rossmann-fold domains"/>
    <property type="match status" value="1"/>
</dbReference>
<evidence type="ECO:0000259" key="6">
    <source>
        <dbReference type="Pfam" id="PF08546"/>
    </source>
</evidence>
<sequence>MVKVAVLGAGANGASIGADLTAAGVDVTLIEQWPAHAEAMRERGVTINMPDRTLVQPVDVRHLCQVAELREKFDVVFMLMKAYDSGWAAQLIEPHLAEDGILVGVQNGMTADTIADVVGAHRTLGCVIEISSMMFEPGVIERNSGPDRSWFALGSIDASTRGREEEVAALLRRTGAVDIVDDIRSAKWMKLVSNSTTLVTTAILGLPMLEAVAQPGMRELMVRSGQEALDAGRAQGYSVLPIFGLTADAVADYDSVVETLLDALLEGFVLPQTKTTILQDWVKGRHSEVDDINGAVVAASAEHGLSAPVNATVVELAHRIERGDLQPGPQNLTLLREFAAR</sequence>
<dbReference type="NCBIfam" id="TIGR00745">
    <property type="entry name" value="apbA_panE"/>
    <property type="match status" value="1"/>
</dbReference>
<keyword evidence="2 4" id="KW-0521">NADP</keyword>
<dbReference type="EMBL" id="BAABAE010000002">
    <property type="protein sequence ID" value="GAA3734133.1"/>
    <property type="molecule type" value="Genomic_DNA"/>
</dbReference>
<dbReference type="PANTHER" id="PTHR21708">
    <property type="entry name" value="PROBABLE 2-DEHYDROPANTOATE 2-REDUCTASE"/>
    <property type="match status" value="1"/>
</dbReference>
<gene>
    <name evidence="7" type="ORF">GCM10022239_07840</name>
</gene>
<dbReference type="InterPro" id="IPR003710">
    <property type="entry name" value="ApbA"/>
</dbReference>
<dbReference type="PANTHER" id="PTHR21708:SF26">
    <property type="entry name" value="2-DEHYDROPANTOATE 2-REDUCTASE"/>
    <property type="match status" value="1"/>
</dbReference>
<name>A0ABP7FER0_9MICO</name>
<accession>A0ABP7FER0</accession>
<comment type="caution">
    <text evidence="7">The sequence shown here is derived from an EMBL/GenBank/DDBJ whole genome shotgun (WGS) entry which is preliminary data.</text>
</comment>
<reference evidence="8" key="1">
    <citation type="journal article" date="2019" name="Int. J. Syst. Evol. Microbiol.">
        <title>The Global Catalogue of Microorganisms (GCM) 10K type strain sequencing project: providing services to taxonomists for standard genome sequencing and annotation.</title>
        <authorList>
            <consortium name="The Broad Institute Genomics Platform"/>
            <consortium name="The Broad Institute Genome Sequencing Center for Infectious Disease"/>
            <person name="Wu L."/>
            <person name="Ma J."/>
        </authorList>
    </citation>
    <scope>NUCLEOTIDE SEQUENCE [LARGE SCALE GENOMIC DNA]</scope>
    <source>
        <strain evidence="8">JCM 16949</strain>
    </source>
</reference>
<evidence type="ECO:0000259" key="5">
    <source>
        <dbReference type="Pfam" id="PF02558"/>
    </source>
</evidence>
<keyword evidence="4" id="KW-0566">Pantothenate biosynthesis</keyword>
<evidence type="ECO:0000256" key="1">
    <source>
        <dbReference type="ARBA" id="ARBA00007870"/>
    </source>
</evidence>
<protein>
    <recommendedName>
        <fullName evidence="4">2-dehydropantoate 2-reductase</fullName>
        <ecNumber evidence="4">1.1.1.169</ecNumber>
    </recommendedName>
    <alternativeName>
        <fullName evidence="4">Ketopantoate reductase</fullName>
    </alternativeName>
</protein>
<dbReference type="Gene3D" id="1.10.1040.10">
    <property type="entry name" value="N-(1-d-carboxylethyl)-l-norvaline Dehydrogenase, domain 2"/>
    <property type="match status" value="1"/>
</dbReference>
<evidence type="ECO:0000256" key="3">
    <source>
        <dbReference type="ARBA" id="ARBA00023002"/>
    </source>
</evidence>
<evidence type="ECO:0000256" key="2">
    <source>
        <dbReference type="ARBA" id="ARBA00022857"/>
    </source>
</evidence>
<comment type="pathway">
    <text evidence="4">Cofactor biosynthesis; (R)-pantothenate biosynthesis; (R)-pantoate from 3-methyl-2-oxobutanoate: step 2/2.</text>
</comment>
<comment type="catalytic activity">
    <reaction evidence="4">
        <text>(R)-pantoate + NADP(+) = 2-dehydropantoate + NADPH + H(+)</text>
        <dbReference type="Rhea" id="RHEA:16233"/>
        <dbReference type="ChEBI" id="CHEBI:11561"/>
        <dbReference type="ChEBI" id="CHEBI:15378"/>
        <dbReference type="ChEBI" id="CHEBI:15980"/>
        <dbReference type="ChEBI" id="CHEBI:57783"/>
        <dbReference type="ChEBI" id="CHEBI:58349"/>
        <dbReference type="EC" id="1.1.1.169"/>
    </reaction>
</comment>
<dbReference type="InterPro" id="IPR051402">
    <property type="entry name" value="KPR-Related"/>
</dbReference>
<comment type="similarity">
    <text evidence="1 4">Belongs to the ketopantoate reductase family.</text>
</comment>
<organism evidence="7 8">
    <name type="scientific">Leifsonella bigeumensis</name>
    <dbReference type="NCBI Taxonomy" id="433643"/>
    <lineage>
        <taxon>Bacteria</taxon>
        <taxon>Bacillati</taxon>
        <taxon>Actinomycetota</taxon>
        <taxon>Actinomycetes</taxon>
        <taxon>Micrococcales</taxon>
        <taxon>Microbacteriaceae</taxon>
        <taxon>Leifsonella</taxon>
    </lineage>
</organism>
<proteinExistence type="inferred from homology"/>
<dbReference type="InterPro" id="IPR013328">
    <property type="entry name" value="6PGD_dom2"/>
</dbReference>
<dbReference type="Pfam" id="PF08546">
    <property type="entry name" value="ApbA_C"/>
    <property type="match status" value="1"/>
</dbReference>
<dbReference type="EC" id="1.1.1.169" evidence="4"/>
<comment type="function">
    <text evidence="4">Catalyzes the NADPH-dependent reduction of ketopantoate into pantoic acid.</text>
</comment>
<evidence type="ECO:0000313" key="7">
    <source>
        <dbReference type="EMBL" id="GAA3734133.1"/>
    </source>
</evidence>
<feature type="domain" description="Ketopantoate reductase N-terminal" evidence="5">
    <location>
        <begin position="4"/>
        <end position="151"/>
    </location>
</feature>
<dbReference type="Pfam" id="PF02558">
    <property type="entry name" value="ApbA"/>
    <property type="match status" value="1"/>
</dbReference>
<dbReference type="InterPro" id="IPR013752">
    <property type="entry name" value="KPA_reductase"/>
</dbReference>
<dbReference type="SUPFAM" id="SSF48179">
    <property type="entry name" value="6-phosphogluconate dehydrogenase C-terminal domain-like"/>
    <property type="match status" value="1"/>
</dbReference>
<dbReference type="Proteomes" id="UP001501004">
    <property type="component" value="Unassembled WGS sequence"/>
</dbReference>